<proteinExistence type="predicted"/>
<evidence type="ECO:0000259" key="1">
    <source>
        <dbReference type="Pfam" id="PF13191"/>
    </source>
</evidence>
<dbReference type="SUPFAM" id="SSF52540">
    <property type="entry name" value="P-loop containing nucleoside triphosphate hydrolases"/>
    <property type="match status" value="1"/>
</dbReference>
<reference evidence="2" key="1">
    <citation type="submission" date="2022-12" db="EMBL/GenBank/DDBJ databases">
        <title>New Phytohabitans aurantiacus sp. RD004123 nov., an actinomycete isolated from soil.</title>
        <authorList>
            <person name="Triningsih D.W."/>
            <person name="Harunari E."/>
            <person name="Igarashi Y."/>
        </authorList>
    </citation>
    <scope>NUCLEOTIDE SEQUENCE</scope>
    <source>
        <strain evidence="2">RD004123</strain>
    </source>
</reference>
<sequence length="381" mass="42923">MSTAEDLIRTKTADFVGRTYIFDAVDRFLRSQDRGVVVIEGDPGAGKTAILARYVQRTRCIGHFNLHAQGLNTTRHFVHSLSRQMTQLYGTFSAATRNVGNADGETVEQIFEELRGRLPDELPLVIAVDALDEAAPDTGDANPLFLPTIVGKGVYLVVTTRREESAFRFDGPLEEISLRDYQAETMADVRQYLENRLEDAPIASRVDGSNVGRANFVERLGEMSEGNFMYLWYTLNDIASSTVLNLDRFLRELPCGLKNYYEKHWKLMGMTAERDPTVNAWILYVLCEAGTPLSAGMISFILKPVTTEATPAFVQSRLNQWQQFLHADRSESPARYSLYHASFRDFLHRQDIVANASIDLKNVSQVIADPLFEHMFGGNQH</sequence>
<name>A0ABQ5R256_9ACTN</name>
<dbReference type="PANTHER" id="PTHR10039">
    <property type="entry name" value="AMELOGENIN"/>
    <property type="match status" value="1"/>
</dbReference>
<protein>
    <recommendedName>
        <fullName evidence="1">Orc1-like AAA ATPase domain-containing protein</fullName>
    </recommendedName>
</protein>
<dbReference type="InterPro" id="IPR027417">
    <property type="entry name" value="P-loop_NTPase"/>
</dbReference>
<feature type="domain" description="Orc1-like AAA ATPase" evidence="1">
    <location>
        <begin position="15"/>
        <end position="141"/>
    </location>
</feature>
<accession>A0ABQ5R256</accession>
<dbReference type="RefSeq" id="WP_281901115.1">
    <property type="nucleotide sequence ID" value="NZ_BSDI01000034.1"/>
</dbReference>
<comment type="caution">
    <text evidence="2">The sequence shown here is derived from an EMBL/GenBank/DDBJ whole genome shotgun (WGS) entry which is preliminary data.</text>
</comment>
<gene>
    <name evidence="2" type="ORF">Pa4123_59170</name>
</gene>
<evidence type="ECO:0000313" key="2">
    <source>
        <dbReference type="EMBL" id="GLI00641.1"/>
    </source>
</evidence>
<dbReference type="Gene3D" id="3.40.50.300">
    <property type="entry name" value="P-loop containing nucleotide triphosphate hydrolases"/>
    <property type="match status" value="1"/>
</dbReference>
<dbReference type="Pfam" id="PF13191">
    <property type="entry name" value="AAA_16"/>
    <property type="match status" value="1"/>
</dbReference>
<dbReference type="InterPro" id="IPR041664">
    <property type="entry name" value="AAA_16"/>
</dbReference>
<organism evidence="2 3">
    <name type="scientific">Phytohabitans aurantiacus</name>
    <dbReference type="NCBI Taxonomy" id="3016789"/>
    <lineage>
        <taxon>Bacteria</taxon>
        <taxon>Bacillati</taxon>
        <taxon>Actinomycetota</taxon>
        <taxon>Actinomycetes</taxon>
        <taxon>Micromonosporales</taxon>
        <taxon>Micromonosporaceae</taxon>
    </lineage>
</organism>
<dbReference type="EMBL" id="BSDI01000034">
    <property type="protein sequence ID" value="GLI00641.1"/>
    <property type="molecule type" value="Genomic_DNA"/>
</dbReference>
<evidence type="ECO:0000313" key="3">
    <source>
        <dbReference type="Proteomes" id="UP001144280"/>
    </source>
</evidence>
<keyword evidence="3" id="KW-1185">Reference proteome</keyword>
<dbReference type="Proteomes" id="UP001144280">
    <property type="component" value="Unassembled WGS sequence"/>
</dbReference>
<dbReference type="PANTHER" id="PTHR10039:SF17">
    <property type="entry name" value="FUNGAL STAND N-TERMINAL GOODBYE DOMAIN-CONTAINING PROTEIN-RELATED"/>
    <property type="match status" value="1"/>
</dbReference>